<sequence>MPEYAGTQPGPGSVMLPPVPLETPWTMDIPLLVAHRGYMEAYPENSLRGLAAALQAGAPYVEFDVQSSADGELLILHDTDLLRTAGRPGQVLDTAAADLRGVSVHEPGRFGDRFLPTPIPRLAEIVPLLHHHPDARALVEIKNETLQRFGRAPVVERLLTAIAPVAGQCHVIGYDREILAAVRERAGMPIGWVIRRYDDQARRQATALDPDLLIGEVSMFPPDRRPWPGPWRWMLFDITDPELALAYAADGVELIETRDIGAMYRHPLLARRRLRSPGE</sequence>
<organism evidence="2">
    <name type="scientific">Sedimenticola thiotaurini</name>
    <dbReference type="NCBI Taxonomy" id="1543721"/>
    <lineage>
        <taxon>Bacteria</taxon>
        <taxon>Pseudomonadati</taxon>
        <taxon>Pseudomonadota</taxon>
        <taxon>Gammaproteobacteria</taxon>
        <taxon>Chromatiales</taxon>
        <taxon>Sedimenticolaceae</taxon>
        <taxon>Sedimenticola</taxon>
    </lineage>
</organism>
<dbReference type="Gene3D" id="3.20.20.190">
    <property type="entry name" value="Phosphatidylinositol (PI) phosphodiesterase"/>
    <property type="match status" value="1"/>
</dbReference>
<dbReference type="InterPro" id="IPR030395">
    <property type="entry name" value="GP_PDE_dom"/>
</dbReference>
<dbReference type="PANTHER" id="PTHR46211">
    <property type="entry name" value="GLYCEROPHOSPHORYL DIESTER PHOSPHODIESTERASE"/>
    <property type="match status" value="1"/>
</dbReference>
<evidence type="ECO:0000313" key="2">
    <source>
        <dbReference type="EMBL" id="HEB96390.1"/>
    </source>
</evidence>
<proteinExistence type="predicted"/>
<comment type="caution">
    <text evidence="2">The sequence shown here is derived from an EMBL/GenBank/DDBJ whole genome shotgun (WGS) entry which is preliminary data.</text>
</comment>
<dbReference type="SUPFAM" id="SSF51695">
    <property type="entry name" value="PLC-like phosphodiesterases"/>
    <property type="match status" value="1"/>
</dbReference>
<accession>A0A831RNV5</accession>
<reference evidence="2" key="1">
    <citation type="journal article" date="2020" name="mSystems">
        <title>Genome- and Community-Level Interaction Insights into Carbon Utilization and Element Cycling Functions of Hydrothermarchaeota in Hydrothermal Sediment.</title>
        <authorList>
            <person name="Zhou Z."/>
            <person name="Liu Y."/>
            <person name="Xu W."/>
            <person name="Pan J."/>
            <person name="Luo Z.H."/>
            <person name="Li M."/>
        </authorList>
    </citation>
    <scope>NUCLEOTIDE SEQUENCE [LARGE SCALE GENOMIC DNA]</scope>
    <source>
        <strain evidence="2">HyVt-443</strain>
    </source>
</reference>
<dbReference type="GO" id="GO:0008081">
    <property type="term" value="F:phosphoric diester hydrolase activity"/>
    <property type="evidence" value="ECO:0007669"/>
    <property type="project" value="InterPro"/>
</dbReference>
<dbReference type="GO" id="GO:0006629">
    <property type="term" value="P:lipid metabolic process"/>
    <property type="evidence" value="ECO:0007669"/>
    <property type="project" value="InterPro"/>
</dbReference>
<dbReference type="Pfam" id="PF03009">
    <property type="entry name" value="GDPD"/>
    <property type="match status" value="1"/>
</dbReference>
<feature type="domain" description="GP-PDE" evidence="1">
    <location>
        <begin position="30"/>
        <end position="274"/>
    </location>
</feature>
<gene>
    <name evidence="2" type="ORF">ENI96_08160</name>
</gene>
<dbReference type="EMBL" id="DRKP01000094">
    <property type="protein sequence ID" value="HEB96390.1"/>
    <property type="molecule type" value="Genomic_DNA"/>
</dbReference>
<protein>
    <submittedName>
        <fullName evidence="2">Glycerophosphodiester phosphodiesterase</fullName>
    </submittedName>
</protein>
<dbReference type="PANTHER" id="PTHR46211:SF1">
    <property type="entry name" value="GLYCEROPHOSPHODIESTER PHOSPHODIESTERASE, CYTOPLASMIC"/>
    <property type="match status" value="1"/>
</dbReference>
<dbReference type="InterPro" id="IPR017946">
    <property type="entry name" value="PLC-like_Pdiesterase_TIM-brl"/>
</dbReference>
<name>A0A831RNV5_9GAMM</name>
<dbReference type="AlphaFoldDB" id="A0A831RNV5"/>
<dbReference type="PROSITE" id="PS51704">
    <property type="entry name" value="GP_PDE"/>
    <property type="match status" value="1"/>
</dbReference>
<dbReference type="Proteomes" id="UP000886251">
    <property type="component" value="Unassembled WGS sequence"/>
</dbReference>
<evidence type="ECO:0000259" key="1">
    <source>
        <dbReference type="PROSITE" id="PS51704"/>
    </source>
</evidence>